<evidence type="ECO:0000259" key="11">
    <source>
        <dbReference type="Pfam" id="PF01103"/>
    </source>
</evidence>
<comment type="caution">
    <text evidence="13">The sequence shown here is derived from an EMBL/GenBank/DDBJ whole genome shotgun (WGS) entry which is preliminary data.</text>
</comment>
<comment type="similarity">
    <text evidence="2">Belongs to the TamA family.</text>
</comment>
<keyword evidence="5" id="KW-0812">Transmembrane</keyword>
<dbReference type="Gene3D" id="2.40.160.50">
    <property type="entry name" value="membrane protein fhac: a member of the omp85/tpsb transporter family"/>
    <property type="match status" value="1"/>
</dbReference>
<proteinExistence type="inferred from homology"/>
<dbReference type="GO" id="GO:0009306">
    <property type="term" value="P:protein secretion"/>
    <property type="evidence" value="ECO:0007669"/>
    <property type="project" value="TreeGrafter"/>
</dbReference>
<evidence type="ECO:0000256" key="3">
    <source>
        <dbReference type="ARBA" id="ARBA00015419"/>
    </source>
</evidence>
<evidence type="ECO:0000256" key="4">
    <source>
        <dbReference type="ARBA" id="ARBA00022452"/>
    </source>
</evidence>
<comment type="subcellular location">
    <subcellularLocation>
        <location evidence="1">Cell outer membrane</location>
    </subcellularLocation>
</comment>
<accession>A0A1C3EPY5</accession>
<evidence type="ECO:0000313" key="13">
    <source>
        <dbReference type="EMBL" id="ODA35307.1"/>
    </source>
</evidence>
<dbReference type="Pfam" id="PF01103">
    <property type="entry name" value="Omp85"/>
    <property type="match status" value="1"/>
</dbReference>
<dbReference type="GO" id="GO:0097347">
    <property type="term" value="C:TAM protein secretion complex"/>
    <property type="evidence" value="ECO:0007669"/>
    <property type="project" value="TreeGrafter"/>
</dbReference>
<feature type="domain" description="Bacterial surface antigen (D15)" evidence="11">
    <location>
        <begin position="265"/>
        <end position="556"/>
    </location>
</feature>
<dbReference type="EMBL" id="LYBM01000004">
    <property type="protein sequence ID" value="ODA35307.1"/>
    <property type="molecule type" value="Genomic_DNA"/>
</dbReference>
<keyword evidence="8" id="KW-0998">Cell outer membrane</keyword>
<dbReference type="InterPro" id="IPR035243">
    <property type="entry name" value="TamA_POTRA_Dom_1"/>
</dbReference>
<dbReference type="Pfam" id="PF17243">
    <property type="entry name" value="POTRA_TamA_1"/>
    <property type="match status" value="1"/>
</dbReference>
<dbReference type="AlphaFoldDB" id="A0A1C3EPY5"/>
<dbReference type="FunFam" id="3.10.20.310:FF:000008">
    <property type="entry name" value="Outer membrane protein, OMP85 family"/>
    <property type="match status" value="1"/>
</dbReference>
<keyword evidence="14" id="KW-1185">Reference proteome</keyword>
<gene>
    <name evidence="13" type="ORF">A8L45_03820</name>
</gene>
<evidence type="ECO:0000256" key="9">
    <source>
        <dbReference type="ARBA" id="ARBA00033063"/>
    </source>
</evidence>
<dbReference type="RefSeq" id="WP_068899426.1">
    <property type="nucleotide sequence ID" value="NZ_JBHUIF010000003.1"/>
</dbReference>
<evidence type="ECO:0000256" key="5">
    <source>
        <dbReference type="ARBA" id="ARBA00022692"/>
    </source>
</evidence>
<evidence type="ECO:0000256" key="10">
    <source>
        <dbReference type="ARBA" id="ARBA00093548"/>
    </source>
</evidence>
<keyword evidence="7" id="KW-0472">Membrane</keyword>
<dbReference type="Proteomes" id="UP000094936">
    <property type="component" value="Unassembled WGS sequence"/>
</dbReference>
<dbReference type="GO" id="GO:0009279">
    <property type="term" value="C:cell outer membrane"/>
    <property type="evidence" value="ECO:0007669"/>
    <property type="project" value="UniProtKB-SubCell"/>
</dbReference>
<evidence type="ECO:0000256" key="1">
    <source>
        <dbReference type="ARBA" id="ARBA00004442"/>
    </source>
</evidence>
<dbReference type="STRING" id="1080227.A8L45_03820"/>
<dbReference type="InterPro" id="IPR000184">
    <property type="entry name" value="Bac_surfAg_D15"/>
</dbReference>
<protein>
    <recommendedName>
        <fullName evidence="3">Translocation and assembly module subunit TamA</fullName>
    </recommendedName>
    <alternativeName>
        <fullName evidence="9">Autotransporter assembly factor TamA</fullName>
    </alternativeName>
</protein>
<dbReference type="PANTHER" id="PTHR12815:SF47">
    <property type="entry name" value="TRANSLOCATION AND ASSEMBLY MODULE SUBUNIT TAMA"/>
    <property type="match status" value="1"/>
</dbReference>
<dbReference type="PANTHER" id="PTHR12815">
    <property type="entry name" value="SORTING AND ASSEMBLY MACHINERY SAMM50 PROTEIN FAMILY MEMBER"/>
    <property type="match status" value="1"/>
</dbReference>
<keyword evidence="6" id="KW-0732">Signal</keyword>
<dbReference type="InterPro" id="IPR039910">
    <property type="entry name" value="D15-like"/>
</dbReference>
<reference evidence="13 14" key="1">
    <citation type="submission" date="2016-05" db="EMBL/GenBank/DDBJ databases">
        <title>Genomic Taxonomy of the Vibrionaceae.</title>
        <authorList>
            <person name="Gomez-Gil B."/>
            <person name="Enciso-Ibarra J."/>
        </authorList>
    </citation>
    <scope>NUCLEOTIDE SEQUENCE [LARGE SCALE GENOMIC DNA]</scope>
    <source>
        <strain evidence="13 14">CAIM 1920</strain>
    </source>
</reference>
<evidence type="ECO:0000256" key="8">
    <source>
        <dbReference type="ARBA" id="ARBA00023237"/>
    </source>
</evidence>
<evidence type="ECO:0000313" key="14">
    <source>
        <dbReference type="Proteomes" id="UP000094936"/>
    </source>
</evidence>
<sequence>MFSFSSRAEISIELNIDDDELETNIEAYLSAIPESQRYLSPAFDSRLKSEVSAALQALGYYHPEITIETDKTSDEDAEIRITVVPGMSVILKQVDVKLSGDAATDIEFEELLADKPTVGDRLNHKKYDDFKSSLSNLALKRGYFDAKFSESKLAVSPSRNLAFVTLHFDSGKRYRFGEVNYTDQQIQLDRIRSIEPFKQGDYYLVNELGKFNQSLQDTGWYSSVVVEADFKGAEDAVIPVNVTLEPSARNQFETGIGFVTDTGPRLKLNWNKPWYNSRGHSIRNNFSMSAKTYEQSITYKVPLSDVTREFFELSSEFIRETQGDADTKSVALKASRHWKYDKGWQRALSIRWLYEEFEEVNDDKNTNLLLPGIEFNRLRSRGGAMPYWGDRQSLNIEGAETFLQSDIDLLRITGRTTWIRTYFDNHRLLTRIDGGTLLTSEFERVPTSLRFFAGGDTSIRGYGYRDISPKQEGKLIGGANFATGSVEYQYRLTDDWWLATFYDVGDAWTNDLKWKRGGGVGIRWGSPVGPVHLDFAKGFDVEGDNRDKFRIHFSVGPQL</sequence>
<name>A0A1C3EPY5_9GAMM</name>
<evidence type="ECO:0000256" key="2">
    <source>
        <dbReference type="ARBA" id="ARBA00010248"/>
    </source>
</evidence>
<dbReference type="OrthoDB" id="9769707at2"/>
<keyword evidence="4" id="KW-1134">Transmembrane beta strand</keyword>
<feature type="domain" description="TamA POTRA" evidence="12">
    <location>
        <begin position="18"/>
        <end position="85"/>
    </location>
</feature>
<evidence type="ECO:0000259" key="12">
    <source>
        <dbReference type="Pfam" id="PF17243"/>
    </source>
</evidence>
<organism evidence="13 14">
    <name type="scientific">Veronia pacifica</name>
    <dbReference type="NCBI Taxonomy" id="1080227"/>
    <lineage>
        <taxon>Bacteria</taxon>
        <taxon>Pseudomonadati</taxon>
        <taxon>Pseudomonadota</taxon>
        <taxon>Gammaproteobacteria</taxon>
        <taxon>Vibrionales</taxon>
        <taxon>Vibrionaceae</taxon>
        <taxon>Veronia</taxon>
    </lineage>
</organism>
<dbReference type="Gene3D" id="3.10.20.310">
    <property type="entry name" value="membrane protein fhac"/>
    <property type="match status" value="3"/>
</dbReference>
<evidence type="ECO:0000256" key="6">
    <source>
        <dbReference type="ARBA" id="ARBA00022729"/>
    </source>
</evidence>
<evidence type="ECO:0000256" key="7">
    <source>
        <dbReference type="ARBA" id="ARBA00023136"/>
    </source>
</evidence>
<comment type="subunit">
    <text evidence="10">Interacts with TamB to form the translocation and assembly module (TAM).</text>
</comment>